<organism evidence="2 3">
    <name type="scientific">Orbilia brochopaga</name>
    <dbReference type="NCBI Taxonomy" id="3140254"/>
    <lineage>
        <taxon>Eukaryota</taxon>
        <taxon>Fungi</taxon>
        <taxon>Dikarya</taxon>
        <taxon>Ascomycota</taxon>
        <taxon>Pezizomycotina</taxon>
        <taxon>Orbiliomycetes</taxon>
        <taxon>Orbiliales</taxon>
        <taxon>Orbiliaceae</taxon>
        <taxon>Orbilia</taxon>
    </lineage>
</organism>
<dbReference type="Gene3D" id="1.20.120.1080">
    <property type="match status" value="1"/>
</dbReference>
<sequence length="640" mass="70947">MTTPITTDSKIQKVVDDNRVSIWVSVLGELGRKLPGYLADAGWTRDGKSICCIHASDADAKNAVDQGYVNESLGSVPGLVGETSDNNKNALGHIQHESMQDADHHRLASNIAYSIPFEDTTSSRTRIVHMSAEVMIQGALVDPLLNRYAVVIVYGCHTCTIQIDMCLGLLKKILKKRDDLRVLVCGAMSGYLNFLSEYFSDSVIVSLDPVTYPVDVHHVSSAVSDYITTAFETSLAVIDSQTSPSNVIIFMPNKEGQELQKRLEESPQAAEGASVIVANSVSDLAHLEDSILDSDGNRSYLVITSLAPEIVASRIAAAAVIDSGFKEVRYSRYGFASMARTEPINQELAKLRALIAGLEKPGKCYRLYPQSTSLEKFETPAIQRLPLDQCILQLKSLGVDNILRFDYPFPPPAEAVAEAMDRLASMQILDNHAQLTRPLGEQLAQLPLQPLHGMLLLKSSAQGCFDQVISLIAMWLTKGEFFDHEKGLPFTVQEGDALTSINIYESFVKLKDNRSNWCRKHGLSEQRLSKAVTIREQLFRILQHRRITTSRSELATSTTIRKCISSVYGRYCAFQLSNGLYRTVHGSLTVKVHPSSVLYNRKCPWVVFEQAVEKDGQLFIKNITAVEKEWVTSDESRGKQ</sequence>
<dbReference type="Pfam" id="PF07717">
    <property type="entry name" value="OB_NTP_bind"/>
    <property type="match status" value="1"/>
</dbReference>
<protein>
    <recommendedName>
        <fullName evidence="1">Helicase-associated domain-containing protein</fullName>
    </recommendedName>
</protein>
<dbReference type="InterPro" id="IPR011709">
    <property type="entry name" value="DEAD-box_helicase_OB_fold"/>
</dbReference>
<name>A0AAV9UF09_9PEZI</name>
<dbReference type="Gene3D" id="3.40.50.300">
    <property type="entry name" value="P-loop containing nucleotide triphosphate hydrolases"/>
    <property type="match status" value="2"/>
</dbReference>
<dbReference type="InterPro" id="IPR027417">
    <property type="entry name" value="P-loop_NTPase"/>
</dbReference>
<feature type="domain" description="Helicase-associated" evidence="1">
    <location>
        <begin position="418"/>
        <end position="501"/>
    </location>
</feature>
<dbReference type="PANTHER" id="PTHR18934">
    <property type="entry name" value="ATP-DEPENDENT RNA HELICASE"/>
    <property type="match status" value="1"/>
</dbReference>
<dbReference type="PANTHER" id="PTHR18934:SF136">
    <property type="entry name" value="ATP-DEPENDENT RNA HELICASE DHX35-RELATED"/>
    <property type="match status" value="1"/>
</dbReference>
<dbReference type="SMART" id="SM00847">
    <property type="entry name" value="HA2"/>
    <property type="match status" value="1"/>
</dbReference>
<proteinExistence type="predicted"/>
<dbReference type="AlphaFoldDB" id="A0AAV9UF09"/>
<evidence type="ECO:0000259" key="1">
    <source>
        <dbReference type="SMART" id="SM00847"/>
    </source>
</evidence>
<evidence type="ECO:0000313" key="3">
    <source>
        <dbReference type="Proteomes" id="UP001375240"/>
    </source>
</evidence>
<accession>A0AAV9UF09</accession>
<dbReference type="Proteomes" id="UP001375240">
    <property type="component" value="Unassembled WGS sequence"/>
</dbReference>
<dbReference type="GO" id="GO:0004386">
    <property type="term" value="F:helicase activity"/>
    <property type="evidence" value="ECO:0007669"/>
    <property type="project" value="TreeGrafter"/>
</dbReference>
<dbReference type="EMBL" id="JAVHNQ010000009">
    <property type="protein sequence ID" value="KAK6339101.1"/>
    <property type="molecule type" value="Genomic_DNA"/>
</dbReference>
<dbReference type="SUPFAM" id="SSF52540">
    <property type="entry name" value="P-loop containing nucleoside triphosphate hydrolases"/>
    <property type="match status" value="1"/>
</dbReference>
<dbReference type="InterPro" id="IPR007502">
    <property type="entry name" value="Helicase-assoc_dom"/>
</dbReference>
<evidence type="ECO:0000313" key="2">
    <source>
        <dbReference type="EMBL" id="KAK6339101.1"/>
    </source>
</evidence>
<dbReference type="GO" id="GO:0003723">
    <property type="term" value="F:RNA binding"/>
    <property type="evidence" value="ECO:0007669"/>
    <property type="project" value="TreeGrafter"/>
</dbReference>
<reference evidence="2 3" key="1">
    <citation type="submission" date="2019-10" db="EMBL/GenBank/DDBJ databases">
        <authorList>
            <person name="Palmer J.M."/>
        </authorList>
    </citation>
    <scope>NUCLEOTIDE SEQUENCE [LARGE SCALE GENOMIC DNA]</scope>
    <source>
        <strain evidence="2 3">TWF696</strain>
    </source>
</reference>
<gene>
    <name evidence="2" type="ORF">TWF696_009886</name>
</gene>
<comment type="caution">
    <text evidence="2">The sequence shown here is derived from an EMBL/GenBank/DDBJ whole genome shotgun (WGS) entry which is preliminary data.</text>
</comment>
<keyword evidence="3" id="KW-1185">Reference proteome</keyword>